<accession>A0A8D3CCX0</accession>
<organism evidence="1 2">
    <name type="scientific">Scophthalmus maximus</name>
    <name type="common">Turbot</name>
    <name type="synonym">Psetta maxima</name>
    <dbReference type="NCBI Taxonomy" id="52904"/>
    <lineage>
        <taxon>Eukaryota</taxon>
        <taxon>Metazoa</taxon>
        <taxon>Chordata</taxon>
        <taxon>Craniata</taxon>
        <taxon>Vertebrata</taxon>
        <taxon>Euteleostomi</taxon>
        <taxon>Actinopterygii</taxon>
        <taxon>Neopterygii</taxon>
        <taxon>Teleostei</taxon>
        <taxon>Neoteleostei</taxon>
        <taxon>Acanthomorphata</taxon>
        <taxon>Carangaria</taxon>
        <taxon>Pleuronectiformes</taxon>
        <taxon>Pleuronectoidei</taxon>
        <taxon>Scophthalmidae</taxon>
        <taxon>Scophthalmus</taxon>
    </lineage>
</organism>
<dbReference type="GeneTree" id="ENSGT00730000111200"/>
<reference evidence="1" key="1">
    <citation type="submission" date="2023-05" db="EMBL/GenBank/DDBJ databases">
        <title>High-quality long-read genome of Scophthalmus maximus.</title>
        <authorList>
            <person name="Lien S."/>
            <person name="Martinez P."/>
        </authorList>
    </citation>
    <scope>NUCLEOTIDE SEQUENCE [LARGE SCALE GENOMIC DNA]</scope>
</reference>
<proteinExistence type="predicted"/>
<dbReference type="InterPro" id="IPR039715">
    <property type="entry name" value="ZCCHC10"/>
</dbReference>
<evidence type="ECO:0000313" key="2">
    <source>
        <dbReference type="Proteomes" id="UP000694558"/>
    </source>
</evidence>
<dbReference type="AlphaFoldDB" id="A0A8D3CCX0"/>
<dbReference type="GO" id="GO:0003676">
    <property type="term" value="F:nucleic acid binding"/>
    <property type="evidence" value="ECO:0007669"/>
    <property type="project" value="InterPro"/>
</dbReference>
<dbReference type="SUPFAM" id="SSF57756">
    <property type="entry name" value="Retrovirus zinc finger-like domains"/>
    <property type="match status" value="1"/>
</dbReference>
<evidence type="ECO:0000313" key="1">
    <source>
        <dbReference type="Ensembl" id="ENSSMAP00000045128.1"/>
    </source>
</evidence>
<protein>
    <submittedName>
        <fullName evidence="1">Zinc finger, CCHC domain containing 10</fullName>
    </submittedName>
</protein>
<name>A0A8D3CCX0_SCOMX</name>
<reference evidence="1" key="2">
    <citation type="submission" date="2025-08" db="UniProtKB">
        <authorList>
            <consortium name="Ensembl"/>
        </authorList>
    </citation>
    <scope>IDENTIFICATION</scope>
</reference>
<dbReference type="Pfam" id="PF13917">
    <property type="entry name" value="zf-CCHC_3"/>
    <property type="match status" value="1"/>
</dbReference>
<dbReference type="PANTHER" id="PTHR13491:SF0">
    <property type="entry name" value="ZINC FINGER CCHC DOMAIN-CONTAINING PROTEIN 10"/>
    <property type="match status" value="1"/>
</dbReference>
<dbReference type="InterPro" id="IPR036875">
    <property type="entry name" value="Znf_CCHC_sf"/>
</dbReference>
<dbReference type="PANTHER" id="PTHR13491">
    <property type="entry name" value="ZCCHC10 PROTEIN"/>
    <property type="match status" value="1"/>
</dbReference>
<dbReference type="Proteomes" id="UP000694558">
    <property type="component" value="Chromosome 4"/>
</dbReference>
<dbReference type="GO" id="GO:0008270">
    <property type="term" value="F:zinc ion binding"/>
    <property type="evidence" value="ECO:0007669"/>
    <property type="project" value="InterPro"/>
</dbReference>
<sequence length="97" mass="11707">MNVSSYPLHRSTVKDANKQHVRCQKCLEMGHWTYECTGKRKYVHRPSRTVEMKKKLKENEEKPSRCLHLFFGPDIQPWVRWMIRLKVREFGSTTEEQ</sequence>
<dbReference type="Ensembl" id="ENSSMAT00000084259.1">
    <property type="protein sequence ID" value="ENSSMAP00000045128.1"/>
    <property type="gene ID" value="ENSSMAG00000032607.1"/>
</dbReference>